<reference evidence="1" key="1">
    <citation type="journal article" date="2014" name="Nat. Commun.">
        <title>The rainbow trout genome provides novel insights into evolution after whole-genome duplication in vertebrates.</title>
        <authorList>
            <person name="Berthelot C."/>
            <person name="Brunet F."/>
            <person name="Chalopin D."/>
            <person name="Juanchich A."/>
            <person name="Bernard M."/>
            <person name="Noel B."/>
            <person name="Bento P."/>
            <person name="Da Silva C."/>
            <person name="Labadie K."/>
            <person name="Alberti A."/>
            <person name="Aury J.M."/>
            <person name="Louis A."/>
            <person name="Dehais P."/>
            <person name="Bardou P."/>
            <person name="Montfort J."/>
            <person name="Klopp C."/>
            <person name="Cabau C."/>
            <person name="Gaspin C."/>
            <person name="Thorgaard G.H."/>
            <person name="Boussaha M."/>
            <person name="Quillet E."/>
            <person name="Guyomard R."/>
            <person name="Galiana D."/>
            <person name="Bobe J."/>
            <person name="Volff J.N."/>
            <person name="Genet C."/>
            <person name="Wincker P."/>
            <person name="Jaillon O."/>
            <person name="Roest Crollius H."/>
            <person name="Guiguen Y."/>
        </authorList>
    </citation>
    <scope>NUCLEOTIDE SEQUENCE [LARGE SCALE GENOMIC DNA]</scope>
</reference>
<dbReference type="EMBL" id="FR969534">
    <property type="protein sequence ID" value="CDR07968.1"/>
    <property type="molecule type" value="Genomic_DNA"/>
</dbReference>
<protein>
    <submittedName>
        <fullName evidence="1">Uncharacterized protein</fullName>
    </submittedName>
</protein>
<evidence type="ECO:0000313" key="2">
    <source>
        <dbReference type="Proteomes" id="UP000193380"/>
    </source>
</evidence>
<proteinExistence type="predicted"/>
<feature type="non-terminal residue" evidence="1">
    <location>
        <position position="1"/>
    </location>
</feature>
<dbReference type="Proteomes" id="UP000193380">
    <property type="component" value="Unassembled WGS sequence"/>
</dbReference>
<sequence length="57" mass="6428">DAGLLVPRISKQTAGGRAFSYRVPFLWNGLPTHVRDADSASTFKFLLKTHLFCRSYN</sequence>
<organism evidence="1 2">
    <name type="scientific">Oncorhynchus mykiss</name>
    <name type="common">Rainbow trout</name>
    <name type="synonym">Salmo gairdneri</name>
    <dbReference type="NCBI Taxonomy" id="8022"/>
    <lineage>
        <taxon>Eukaryota</taxon>
        <taxon>Metazoa</taxon>
        <taxon>Chordata</taxon>
        <taxon>Craniata</taxon>
        <taxon>Vertebrata</taxon>
        <taxon>Euteleostomi</taxon>
        <taxon>Actinopterygii</taxon>
        <taxon>Neopterygii</taxon>
        <taxon>Teleostei</taxon>
        <taxon>Protacanthopterygii</taxon>
        <taxon>Salmoniformes</taxon>
        <taxon>Salmonidae</taxon>
        <taxon>Salmoninae</taxon>
        <taxon>Oncorhynchus</taxon>
    </lineage>
</organism>
<evidence type="ECO:0000313" key="1">
    <source>
        <dbReference type="EMBL" id="CDR07968.1"/>
    </source>
</evidence>
<dbReference type="PaxDb" id="8022-A0A060ZWW0"/>
<accession>A0A060ZWW0</accession>
<reference evidence="1" key="2">
    <citation type="submission" date="2014-03" db="EMBL/GenBank/DDBJ databases">
        <authorList>
            <person name="Genoscope - CEA"/>
        </authorList>
    </citation>
    <scope>NUCLEOTIDE SEQUENCE</scope>
</reference>
<gene>
    <name evidence="1" type="ORF">GSONMT00018723001</name>
</gene>
<name>A0A060ZWW0_ONCMY</name>
<dbReference type="AlphaFoldDB" id="A0A060ZWW0"/>